<sequence>MNEKLIECVPNFSEGQRPEIIKQITDEIEKVEGVKLLDVDPGYDMNRTVVTFIGSPEGVKEAAFNAIKKAAELIDMSKHKGTHPRMGATDVCPFVPITGVTEEECIALSREVAKRVGEELGIPVYLYEKSATSPERVNLAKIRQGEYEGLEEKLKDPKWKPDFGPAKFNPKSGATVIGVREFLIAYNINLNTREEKYATDIAFELREKGRSARKGGNGPFYFKSEEILKYQKGSYPCGSCEFVGKTIDETISHCKDVHNYDLAELLDLNGIDPRNPEGQSVKIPGKFKHCKAIGWMVPKYDRAQISINLTNYKVTSMHHVFDEACRLAEERGLRVTGSEIVGMVPYPALLETGKYYLRKQHRSVGIPVRDILNTAVQSLGLNDVSEFKIEERVLGLPKNPETALVEMKLTDFIDEVSRETPAPGGGSIAALSGALGAALSSMVSNLTVFKRGSNPETDKILNDAAERCQQIKDSLVKAIDDDTNAFNDYMNARRLPNKTSEEKKIREEAMQNGLKNAVRVPLNTAKLSYEVIEIAGTVAKYGNPNSITDVGVGAQSAYTGVLGGIYNVLINLKDIKDEKFVEDMKKECSELKIKAQQKLTEVLSFVESKL</sequence>
<evidence type="ECO:0000256" key="16">
    <source>
        <dbReference type="ARBA" id="ARBA00023268"/>
    </source>
</evidence>
<dbReference type="NCBIfam" id="TIGR02024">
    <property type="entry name" value="FtcD"/>
    <property type="match status" value="1"/>
</dbReference>
<protein>
    <recommendedName>
        <fullName evidence="8">Formimidoyltransferase-cyclodeaminase</fullName>
        <ecNumber evidence="6">2.1.2.5</ecNumber>
        <ecNumber evidence="7">4.3.1.4</ecNumber>
    </recommendedName>
    <alternativeName>
        <fullName evidence="19">Formiminotransferase-cyclodeaminase</fullName>
    </alternativeName>
</protein>
<comment type="caution">
    <text evidence="22">The sequence shown here is derived from an EMBL/GenBank/DDBJ whole genome shotgun (WGS) entry which is preliminary data.</text>
</comment>
<keyword evidence="11" id="KW-0369">Histidine metabolism</keyword>
<accession>A0A7V2ZKT4</accession>
<evidence type="ECO:0000313" key="22">
    <source>
        <dbReference type="EMBL" id="HFI91799.1"/>
    </source>
</evidence>
<keyword evidence="13" id="KW-0333">Golgi apparatus</keyword>
<evidence type="ECO:0000256" key="2">
    <source>
        <dbReference type="ARBA" id="ARBA00004555"/>
    </source>
</evidence>
<evidence type="ECO:0000256" key="13">
    <source>
        <dbReference type="ARBA" id="ARBA00023034"/>
    </source>
</evidence>
<evidence type="ECO:0000256" key="18">
    <source>
        <dbReference type="ARBA" id="ARBA00025915"/>
    </source>
</evidence>
<reference evidence="22" key="1">
    <citation type="journal article" date="2020" name="mSystems">
        <title>Genome- and Community-Level Interaction Insights into Carbon Utilization and Element Cycling Functions of Hydrothermarchaeota in Hydrothermal Sediment.</title>
        <authorList>
            <person name="Zhou Z."/>
            <person name="Liu Y."/>
            <person name="Xu W."/>
            <person name="Pan J."/>
            <person name="Luo Z.H."/>
            <person name="Li M."/>
        </authorList>
    </citation>
    <scope>NUCLEOTIDE SEQUENCE [LARGE SCALE GENOMIC DNA]</scope>
    <source>
        <strain evidence="22">SpSt-479</strain>
    </source>
</reference>
<evidence type="ECO:0000256" key="10">
    <source>
        <dbReference type="ARBA" id="ARBA00022679"/>
    </source>
</evidence>
<comment type="subcellular location">
    <subcellularLocation>
        <location evidence="1">Cytoplasm</location>
        <location evidence="1">Cytoskeleton</location>
        <location evidence="1">Microtubule organizing center</location>
        <location evidence="1">Centrosome</location>
        <location evidence="1">Centriole</location>
    </subcellularLocation>
    <subcellularLocation>
        <location evidence="2">Golgi apparatus</location>
    </subcellularLocation>
</comment>
<comment type="similarity">
    <text evidence="4">In the N-terminal section; belongs to the formiminotransferase family.</text>
</comment>
<dbReference type="InterPro" id="IPR036178">
    <property type="entry name" value="Formintransfe-cycloase-like_sf"/>
</dbReference>
<comment type="function">
    <text evidence="17">Folate-dependent enzyme, that displays both transferase and deaminase activity. Serves to channel one-carbon units from formiminoglutamate to the folate pool.</text>
</comment>
<keyword evidence="12" id="KW-0290">Folate-binding</keyword>
<feature type="domain" description="Formiminotransferase N-terminal subdomain" evidence="21">
    <location>
        <begin position="4"/>
        <end position="181"/>
    </location>
</feature>
<dbReference type="Pfam" id="PF07837">
    <property type="entry name" value="FTCD_N"/>
    <property type="match status" value="1"/>
</dbReference>
<dbReference type="InterPro" id="IPR007044">
    <property type="entry name" value="Cyclodeamin/CycHdrlase"/>
</dbReference>
<dbReference type="SUPFAM" id="SSF101262">
    <property type="entry name" value="Methenyltetrahydrofolate cyclohydrolase-like"/>
    <property type="match status" value="1"/>
</dbReference>
<evidence type="ECO:0000256" key="12">
    <source>
        <dbReference type="ARBA" id="ARBA00022954"/>
    </source>
</evidence>
<gene>
    <name evidence="22" type="primary">ftcD</name>
    <name evidence="22" type="ORF">ENS31_09780</name>
</gene>
<dbReference type="InterPro" id="IPR013802">
    <property type="entry name" value="Formiminotransferase_C"/>
</dbReference>
<evidence type="ECO:0000256" key="15">
    <source>
        <dbReference type="ARBA" id="ARBA00023239"/>
    </source>
</evidence>
<proteinExistence type="inferred from homology"/>
<keyword evidence="9" id="KW-0963">Cytoplasm</keyword>
<dbReference type="InterPro" id="IPR037070">
    <property type="entry name" value="Formiminotransferase_C_sf"/>
</dbReference>
<dbReference type="SMART" id="SM01222">
    <property type="entry name" value="FTCD_N"/>
    <property type="match status" value="1"/>
</dbReference>
<comment type="similarity">
    <text evidence="5">In the C-terminal section; belongs to the cyclodeaminase/cyclohydrolase family.</text>
</comment>
<keyword evidence="15" id="KW-0456">Lyase</keyword>
<dbReference type="AlphaFoldDB" id="A0A7V2ZKT4"/>
<dbReference type="SUPFAM" id="SSF55116">
    <property type="entry name" value="Formiminotransferase domain of formiminotransferase-cyclodeaminase"/>
    <property type="match status" value="3"/>
</dbReference>
<keyword evidence="16" id="KW-0511">Multifunctional enzyme</keyword>
<dbReference type="InterPro" id="IPR051623">
    <property type="entry name" value="FTCD"/>
</dbReference>
<dbReference type="GO" id="GO:0030409">
    <property type="term" value="F:glutamate formimidoyltransferase activity"/>
    <property type="evidence" value="ECO:0007669"/>
    <property type="project" value="UniProtKB-EC"/>
</dbReference>
<dbReference type="Gene3D" id="3.30.990.10">
    <property type="entry name" value="Formiminotransferase, N-terminal subdomain"/>
    <property type="match status" value="1"/>
</dbReference>
<dbReference type="UniPathway" id="UPA00379">
    <property type="reaction ID" value="UER00555"/>
</dbReference>
<dbReference type="EMBL" id="DSUJ01000008">
    <property type="protein sequence ID" value="HFI91799.1"/>
    <property type="molecule type" value="Genomic_DNA"/>
</dbReference>
<evidence type="ECO:0000256" key="8">
    <source>
        <dbReference type="ARBA" id="ARBA00017787"/>
    </source>
</evidence>
<dbReference type="EC" id="2.1.2.5" evidence="6"/>
<evidence type="ECO:0000256" key="1">
    <source>
        <dbReference type="ARBA" id="ARBA00004114"/>
    </source>
</evidence>
<evidence type="ECO:0000256" key="9">
    <source>
        <dbReference type="ARBA" id="ARBA00022490"/>
    </source>
</evidence>
<evidence type="ECO:0000259" key="21">
    <source>
        <dbReference type="SMART" id="SM01222"/>
    </source>
</evidence>
<evidence type="ECO:0000256" key="11">
    <source>
        <dbReference type="ARBA" id="ARBA00022808"/>
    </source>
</evidence>
<dbReference type="Pfam" id="PF04961">
    <property type="entry name" value="FTCD_C"/>
    <property type="match status" value="1"/>
</dbReference>
<dbReference type="InterPro" id="IPR004227">
    <property type="entry name" value="Formiminotransferase_cat"/>
</dbReference>
<dbReference type="PANTHER" id="PTHR12234">
    <property type="entry name" value="FORMIMINOTRANSFERASE-CYCLODEAMINASE"/>
    <property type="match status" value="1"/>
</dbReference>
<dbReference type="GO" id="GO:0019557">
    <property type="term" value="P:L-histidine catabolic process to glutamate and formate"/>
    <property type="evidence" value="ECO:0007669"/>
    <property type="project" value="UniProtKB-UniPathway"/>
</dbReference>
<dbReference type="PANTHER" id="PTHR12234:SF1">
    <property type="entry name" value="FORMIMINOTRANSFERASE N-TERMINAL SUBDOMAIN-CONTAINING PROTEIN"/>
    <property type="match status" value="1"/>
</dbReference>
<dbReference type="Gene3D" id="3.30.70.670">
    <property type="entry name" value="Formiminotransferase, C-terminal subdomain"/>
    <property type="match status" value="1"/>
</dbReference>
<dbReference type="GO" id="GO:0019556">
    <property type="term" value="P:L-histidine catabolic process to glutamate and formamide"/>
    <property type="evidence" value="ECO:0007669"/>
    <property type="project" value="UniProtKB-UniPathway"/>
</dbReference>
<dbReference type="FunFam" id="3.30.990.10:FF:000001">
    <property type="entry name" value="Formimidoyltransferase cyclodeaminase"/>
    <property type="match status" value="1"/>
</dbReference>
<dbReference type="Gene3D" id="1.20.120.680">
    <property type="entry name" value="Formiminotetrahydrofolate cyclodeaminase monomer, up-and-down helical bundle"/>
    <property type="match status" value="1"/>
</dbReference>
<evidence type="ECO:0000256" key="3">
    <source>
        <dbReference type="ARBA" id="ARBA00005082"/>
    </source>
</evidence>
<evidence type="ECO:0000256" key="4">
    <source>
        <dbReference type="ARBA" id="ARBA00008297"/>
    </source>
</evidence>
<evidence type="ECO:0000256" key="6">
    <source>
        <dbReference type="ARBA" id="ARBA00012252"/>
    </source>
</evidence>
<dbReference type="InterPro" id="IPR022384">
    <property type="entry name" value="FormiminoTrfase_cat_dom_sf"/>
</dbReference>
<evidence type="ECO:0000256" key="14">
    <source>
        <dbReference type="ARBA" id="ARBA00023212"/>
    </source>
</evidence>
<dbReference type="EC" id="4.3.1.4" evidence="7"/>
<evidence type="ECO:0000256" key="17">
    <source>
        <dbReference type="ARBA" id="ARBA00025506"/>
    </source>
</evidence>
<evidence type="ECO:0000256" key="19">
    <source>
        <dbReference type="ARBA" id="ARBA00030029"/>
    </source>
</evidence>
<name>A0A7V2ZKT4_9BACT</name>
<dbReference type="GO" id="GO:0030412">
    <property type="term" value="F:formimidoyltetrahydrofolate cyclodeaminase activity"/>
    <property type="evidence" value="ECO:0007669"/>
    <property type="project" value="UniProtKB-EC"/>
</dbReference>
<dbReference type="InterPro" id="IPR037064">
    <property type="entry name" value="Formiminotransferase_N_sf"/>
</dbReference>
<evidence type="ECO:0000256" key="5">
    <source>
        <dbReference type="ARBA" id="ARBA00010825"/>
    </source>
</evidence>
<dbReference type="Pfam" id="PF02971">
    <property type="entry name" value="FTCD"/>
    <property type="match status" value="2"/>
</dbReference>
<keyword evidence="10 22" id="KW-0808">Transferase</keyword>
<evidence type="ECO:0000259" key="20">
    <source>
        <dbReference type="SMART" id="SM01221"/>
    </source>
</evidence>
<dbReference type="GO" id="GO:0005542">
    <property type="term" value="F:folic acid binding"/>
    <property type="evidence" value="ECO:0007669"/>
    <property type="project" value="UniProtKB-KW"/>
</dbReference>
<dbReference type="GO" id="GO:0005814">
    <property type="term" value="C:centriole"/>
    <property type="evidence" value="ECO:0007669"/>
    <property type="project" value="UniProtKB-SubCell"/>
</dbReference>
<dbReference type="InterPro" id="IPR012886">
    <property type="entry name" value="Formiminotransferase_N"/>
</dbReference>
<evidence type="ECO:0000256" key="7">
    <source>
        <dbReference type="ARBA" id="ARBA00012998"/>
    </source>
</evidence>
<comment type="pathway">
    <text evidence="3">Amino-acid degradation; L-histidine degradation into L-glutamate; L-glutamate from N-formimidoyl-L-glutamate (transferase route): step 1/1.</text>
</comment>
<dbReference type="SMART" id="SM01221">
    <property type="entry name" value="FTCD"/>
    <property type="match status" value="1"/>
</dbReference>
<organism evidence="22">
    <name type="scientific">Ignavibacterium album</name>
    <dbReference type="NCBI Taxonomy" id="591197"/>
    <lineage>
        <taxon>Bacteria</taxon>
        <taxon>Pseudomonadati</taxon>
        <taxon>Ignavibacteriota</taxon>
        <taxon>Ignavibacteria</taxon>
        <taxon>Ignavibacteriales</taxon>
        <taxon>Ignavibacteriaceae</taxon>
        <taxon>Ignavibacterium</taxon>
    </lineage>
</organism>
<keyword evidence="14" id="KW-0206">Cytoskeleton</keyword>
<comment type="subunit">
    <text evidence="18">Homooctamer, including four polyglutamate binding sites. The subunits are arranged as a tetramer of dimers, and form a planar ring-shaped structure.</text>
</comment>
<feature type="domain" description="Formiminotransferase C-terminal subdomain" evidence="20">
    <location>
        <begin position="182"/>
        <end position="397"/>
    </location>
</feature>